<feature type="chain" id="PRO_5003241445" description="Chitin-binding type-2 domain-containing protein" evidence="7">
    <location>
        <begin position="21"/>
        <end position="371"/>
    </location>
</feature>
<dbReference type="eggNOG" id="ENOG502RXTR">
    <property type="taxonomic scope" value="Eukaryota"/>
</dbReference>
<feature type="domain" description="Chitin-binding type-2" evidence="8">
    <location>
        <begin position="54"/>
        <end position="109"/>
    </location>
</feature>
<evidence type="ECO:0000313" key="10">
    <source>
        <dbReference type="Proteomes" id="UP000000305"/>
    </source>
</evidence>
<dbReference type="KEGG" id="dpx:DAPPUDRAFT_324336"/>
<feature type="region of interest" description="Disordered" evidence="6">
    <location>
        <begin position="343"/>
        <end position="371"/>
    </location>
</feature>
<dbReference type="GO" id="GO:0030312">
    <property type="term" value="C:external encapsulating structure"/>
    <property type="evidence" value="ECO:0000318"/>
    <property type="project" value="GO_Central"/>
</dbReference>
<dbReference type="AlphaFoldDB" id="E9H1M0"/>
<keyword evidence="4" id="KW-1015">Disulfide bond</keyword>
<dbReference type="PANTHER" id="PTHR23301">
    <property type="entry name" value="CHITIN BINDING PERITROPHIN-A"/>
    <property type="match status" value="1"/>
</dbReference>
<dbReference type="GO" id="GO:0008061">
    <property type="term" value="F:chitin binding"/>
    <property type="evidence" value="ECO:0000318"/>
    <property type="project" value="GO_Central"/>
</dbReference>
<dbReference type="SUPFAM" id="SSF57625">
    <property type="entry name" value="Invertebrate chitin-binding proteins"/>
    <property type="match status" value="4"/>
</dbReference>
<dbReference type="InParanoid" id="E9H1M0"/>
<sequence length="371" mass="40077">MLRSPIVLVILLVCIQACIANEEWKQLHRKQPQGQHSVVNAAAAARDINLGESDFQCPTGYVVYPDTQCNRYYTCYGGQPTYLMQCEADLLFDLTYYGCNWKEQVDCGDRVPPGQVTTTTQTPIGNITCPEANGFFAAYPDYCDPNYIECLDWVPYPAKCPANGVFDPISQVCVSPDSPACTKYTTTPSTTTPRITTTTAAFQCPAEDGFYPISETTCSSNYYACLDGNAYLETCRGYSVFDPIQRICTTNSSFCGVITSPTASLTSTTSAVATPTTTKPSGTSAPFTCPSPNGNFADPNSCNQYYQCSNSNPNLFVCPAGLVFNPAIGTCDWPYNVPGCEGGSSDQAGSQQRNKFGGKNARISVDKAAKI</sequence>
<reference evidence="9 10" key="1">
    <citation type="journal article" date="2011" name="Science">
        <title>The ecoresponsive genome of Daphnia pulex.</title>
        <authorList>
            <person name="Colbourne J.K."/>
            <person name="Pfrender M.E."/>
            <person name="Gilbert D."/>
            <person name="Thomas W.K."/>
            <person name="Tucker A."/>
            <person name="Oakley T.H."/>
            <person name="Tokishita S."/>
            <person name="Aerts A."/>
            <person name="Arnold G.J."/>
            <person name="Basu M.K."/>
            <person name="Bauer D.J."/>
            <person name="Caceres C.E."/>
            <person name="Carmel L."/>
            <person name="Casola C."/>
            <person name="Choi J.H."/>
            <person name="Detter J.C."/>
            <person name="Dong Q."/>
            <person name="Dusheyko S."/>
            <person name="Eads B.D."/>
            <person name="Frohlich T."/>
            <person name="Geiler-Samerotte K.A."/>
            <person name="Gerlach D."/>
            <person name="Hatcher P."/>
            <person name="Jogdeo S."/>
            <person name="Krijgsveld J."/>
            <person name="Kriventseva E.V."/>
            <person name="Kultz D."/>
            <person name="Laforsch C."/>
            <person name="Lindquist E."/>
            <person name="Lopez J."/>
            <person name="Manak J.R."/>
            <person name="Muller J."/>
            <person name="Pangilinan J."/>
            <person name="Patwardhan R.P."/>
            <person name="Pitluck S."/>
            <person name="Pritham E.J."/>
            <person name="Rechtsteiner A."/>
            <person name="Rho M."/>
            <person name="Rogozin I.B."/>
            <person name="Sakarya O."/>
            <person name="Salamov A."/>
            <person name="Schaack S."/>
            <person name="Shapiro H."/>
            <person name="Shiga Y."/>
            <person name="Skalitzky C."/>
            <person name="Smith Z."/>
            <person name="Souvorov A."/>
            <person name="Sung W."/>
            <person name="Tang Z."/>
            <person name="Tsuchiya D."/>
            <person name="Tu H."/>
            <person name="Vos H."/>
            <person name="Wang M."/>
            <person name="Wolf Y.I."/>
            <person name="Yamagata H."/>
            <person name="Yamada T."/>
            <person name="Ye Y."/>
            <person name="Shaw J.R."/>
            <person name="Andrews J."/>
            <person name="Crease T.J."/>
            <person name="Tang H."/>
            <person name="Lucas S.M."/>
            <person name="Robertson H.M."/>
            <person name="Bork P."/>
            <person name="Koonin E.V."/>
            <person name="Zdobnov E.M."/>
            <person name="Grigoriev I.V."/>
            <person name="Lynch M."/>
            <person name="Boore J.L."/>
        </authorList>
    </citation>
    <scope>NUCLEOTIDE SEQUENCE [LARGE SCALE GENOMIC DNA]</scope>
</reference>
<evidence type="ECO:0000256" key="6">
    <source>
        <dbReference type="SAM" id="MobiDB-lite"/>
    </source>
</evidence>
<evidence type="ECO:0000256" key="1">
    <source>
        <dbReference type="ARBA" id="ARBA00022669"/>
    </source>
</evidence>
<dbReference type="Proteomes" id="UP000000305">
    <property type="component" value="Unassembled WGS sequence"/>
</dbReference>
<feature type="domain" description="Chitin-binding type-2" evidence="8">
    <location>
        <begin position="286"/>
        <end position="342"/>
    </location>
</feature>
<keyword evidence="3" id="KW-0677">Repeat</keyword>
<dbReference type="PROSITE" id="PS50940">
    <property type="entry name" value="CHIT_BIND_II"/>
    <property type="match status" value="4"/>
</dbReference>
<keyword evidence="10" id="KW-1185">Reference proteome</keyword>
<evidence type="ECO:0000256" key="7">
    <source>
        <dbReference type="SAM" id="SignalP"/>
    </source>
</evidence>
<feature type="domain" description="Chitin-binding type-2" evidence="8">
    <location>
        <begin position="126"/>
        <end position="183"/>
    </location>
</feature>
<feature type="signal peptide" evidence="7">
    <location>
        <begin position="1"/>
        <end position="20"/>
    </location>
</feature>
<dbReference type="HOGENOM" id="CLU_746532_0_0_1"/>
<protein>
    <recommendedName>
        <fullName evidence="8">Chitin-binding type-2 domain-containing protein</fullName>
    </recommendedName>
</protein>
<name>E9H1M0_DAPPU</name>
<evidence type="ECO:0000256" key="2">
    <source>
        <dbReference type="ARBA" id="ARBA00022729"/>
    </source>
</evidence>
<accession>E9H1M0</accession>
<evidence type="ECO:0000256" key="4">
    <source>
        <dbReference type="ARBA" id="ARBA00023157"/>
    </source>
</evidence>
<dbReference type="SMART" id="SM00494">
    <property type="entry name" value="ChtBD2"/>
    <property type="match status" value="4"/>
</dbReference>
<dbReference type="OrthoDB" id="6350983at2759"/>
<keyword evidence="1" id="KW-0147">Chitin-binding</keyword>
<dbReference type="EMBL" id="GL732583">
    <property type="protein sequence ID" value="EFX74480.1"/>
    <property type="molecule type" value="Genomic_DNA"/>
</dbReference>
<keyword evidence="5" id="KW-0325">Glycoprotein</keyword>
<feature type="compositionally biased region" description="Polar residues" evidence="6">
    <location>
        <begin position="344"/>
        <end position="354"/>
    </location>
</feature>
<dbReference type="Pfam" id="PF01607">
    <property type="entry name" value="CBM_14"/>
    <property type="match status" value="4"/>
</dbReference>
<gene>
    <name evidence="9" type="ORF">DAPPUDRAFT_324336</name>
</gene>
<dbReference type="GO" id="GO:0005576">
    <property type="term" value="C:extracellular region"/>
    <property type="evidence" value="ECO:0007669"/>
    <property type="project" value="InterPro"/>
</dbReference>
<evidence type="ECO:0000256" key="5">
    <source>
        <dbReference type="ARBA" id="ARBA00023180"/>
    </source>
</evidence>
<evidence type="ECO:0000313" key="9">
    <source>
        <dbReference type="EMBL" id="EFX74480.1"/>
    </source>
</evidence>
<dbReference type="InterPro" id="IPR051940">
    <property type="entry name" value="Chitin_bind-dev_reg"/>
</dbReference>
<evidence type="ECO:0000256" key="3">
    <source>
        <dbReference type="ARBA" id="ARBA00022737"/>
    </source>
</evidence>
<feature type="domain" description="Chitin-binding type-2" evidence="8">
    <location>
        <begin position="201"/>
        <end position="257"/>
    </location>
</feature>
<dbReference type="InterPro" id="IPR036508">
    <property type="entry name" value="Chitin-bd_dom_sf"/>
</dbReference>
<dbReference type="FunCoup" id="E9H1M0">
    <property type="interactions" value="113"/>
</dbReference>
<organism evidence="9 10">
    <name type="scientific">Daphnia pulex</name>
    <name type="common">Water flea</name>
    <dbReference type="NCBI Taxonomy" id="6669"/>
    <lineage>
        <taxon>Eukaryota</taxon>
        <taxon>Metazoa</taxon>
        <taxon>Ecdysozoa</taxon>
        <taxon>Arthropoda</taxon>
        <taxon>Crustacea</taxon>
        <taxon>Branchiopoda</taxon>
        <taxon>Diplostraca</taxon>
        <taxon>Cladocera</taxon>
        <taxon>Anomopoda</taxon>
        <taxon>Daphniidae</taxon>
        <taxon>Daphnia</taxon>
    </lineage>
</organism>
<evidence type="ECO:0000259" key="8">
    <source>
        <dbReference type="PROSITE" id="PS50940"/>
    </source>
</evidence>
<proteinExistence type="predicted"/>
<dbReference type="Gene3D" id="2.170.140.10">
    <property type="entry name" value="Chitin binding domain"/>
    <property type="match status" value="4"/>
</dbReference>
<keyword evidence="2 7" id="KW-0732">Signal</keyword>
<dbReference type="PANTHER" id="PTHR23301:SF0">
    <property type="entry name" value="CHITIN-BINDING TYPE-2 DOMAIN-CONTAINING PROTEIN-RELATED"/>
    <property type="match status" value="1"/>
</dbReference>
<dbReference type="InterPro" id="IPR002557">
    <property type="entry name" value="Chitin-bd_dom"/>
</dbReference>